<gene>
    <name evidence="8" type="ORF">METZ01_LOCUS73873</name>
</gene>
<keyword evidence="2" id="KW-1003">Cell membrane</keyword>
<evidence type="ECO:0000256" key="4">
    <source>
        <dbReference type="ARBA" id="ARBA00022960"/>
    </source>
</evidence>
<proteinExistence type="predicted"/>
<evidence type="ECO:0000256" key="6">
    <source>
        <dbReference type="ARBA" id="ARBA00023136"/>
    </source>
</evidence>
<dbReference type="GO" id="GO:0005886">
    <property type="term" value="C:plasma membrane"/>
    <property type="evidence" value="ECO:0007669"/>
    <property type="project" value="UniProtKB-SubCell"/>
</dbReference>
<feature type="transmembrane region" description="Helical" evidence="7">
    <location>
        <begin position="89"/>
        <end position="112"/>
    </location>
</feature>
<dbReference type="AlphaFoldDB" id="A0A381TYU9"/>
<feature type="transmembrane region" description="Helical" evidence="7">
    <location>
        <begin position="43"/>
        <end position="68"/>
    </location>
</feature>
<evidence type="ECO:0000256" key="7">
    <source>
        <dbReference type="SAM" id="Phobius"/>
    </source>
</evidence>
<keyword evidence="6 7" id="KW-0472">Membrane</keyword>
<name>A0A381TYU9_9ZZZZ</name>
<accession>A0A381TYU9</accession>
<evidence type="ECO:0008006" key="9">
    <source>
        <dbReference type="Google" id="ProtNLM"/>
    </source>
</evidence>
<reference evidence="8" key="1">
    <citation type="submission" date="2018-05" db="EMBL/GenBank/DDBJ databases">
        <authorList>
            <person name="Lanie J.A."/>
            <person name="Ng W.-L."/>
            <person name="Kazmierczak K.M."/>
            <person name="Andrzejewski T.M."/>
            <person name="Davidsen T.M."/>
            <person name="Wayne K.J."/>
            <person name="Tettelin H."/>
            <person name="Glass J.I."/>
            <person name="Rusch D."/>
            <person name="Podicherti R."/>
            <person name="Tsui H.-C.T."/>
            <person name="Winkler M.E."/>
        </authorList>
    </citation>
    <scope>NUCLEOTIDE SEQUENCE</scope>
</reference>
<protein>
    <recommendedName>
        <fullName evidence="9">Rod shape-determining protein MreD</fullName>
    </recommendedName>
</protein>
<organism evidence="8">
    <name type="scientific">marine metagenome</name>
    <dbReference type="NCBI Taxonomy" id="408172"/>
    <lineage>
        <taxon>unclassified sequences</taxon>
        <taxon>metagenomes</taxon>
        <taxon>ecological metagenomes</taxon>
    </lineage>
</organism>
<feature type="transmembrane region" description="Helical" evidence="7">
    <location>
        <begin position="124"/>
        <end position="142"/>
    </location>
</feature>
<comment type="subcellular location">
    <subcellularLocation>
        <location evidence="1">Cell membrane</location>
        <topology evidence="1">Multi-pass membrane protein</topology>
    </subcellularLocation>
</comment>
<evidence type="ECO:0000256" key="3">
    <source>
        <dbReference type="ARBA" id="ARBA00022692"/>
    </source>
</evidence>
<keyword evidence="5 7" id="KW-1133">Transmembrane helix</keyword>
<keyword evidence="3 7" id="KW-0812">Transmembrane</keyword>
<sequence length="167" mass="17821">MLVLLGLGLLQIFLPQVWSGLGRVDWLLMYVVLQSLRSSFRRSILLGAGAGLIQDSLAGGIIGLHAFAKTAIAATIAMFSSLFVLRGPLSGAMITGLAVIIEGLIVMAWQLSLGQPASFGLGDISLGAAATSTATMLVIYTGRKWQQRELIKHRRVRVDVGVTDDDE</sequence>
<dbReference type="InterPro" id="IPR007227">
    <property type="entry name" value="Cell_shape_determining_MreD"/>
</dbReference>
<evidence type="ECO:0000313" key="8">
    <source>
        <dbReference type="EMBL" id="SVA21019.1"/>
    </source>
</evidence>
<evidence type="ECO:0000256" key="5">
    <source>
        <dbReference type="ARBA" id="ARBA00022989"/>
    </source>
</evidence>
<dbReference type="GO" id="GO:0008360">
    <property type="term" value="P:regulation of cell shape"/>
    <property type="evidence" value="ECO:0007669"/>
    <property type="project" value="UniProtKB-KW"/>
</dbReference>
<dbReference type="NCBIfam" id="TIGR03426">
    <property type="entry name" value="shape_MreD"/>
    <property type="match status" value="1"/>
</dbReference>
<evidence type="ECO:0000256" key="2">
    <source>
        <dbReference type="ARBA" id="ARBA00022475"/>
    </source>
</evidence>
<dbReference type="EMBL" id="UINC01005388">
    <property type="protein sequence ID" value="SVA21019.1"/>
    <property type="molecule type" value="Genomic_DNA"/>
</dbReference>
<keyword evidence="4" id="KW-0133">Cell shape</keyword>
<dbReference type="Pfam" id="PF04093">
    <property type="entry name" value="MreD"/>
    <property type="match status" value="1"/>
</dbReference>
<evidence type="ECO:0000256" key="1">
    <source>
        <dbReference type="ARBA" id="ARBA00004651"/>
    </source>
</evidence>